<sequence length="100" mass="11180">MLATYVPVTGRDWSRLGPGAEDEAHFVGNRVYMKMRDGHCGALGWRLTADGVPKFFCTVYERRPQLCRDLARGSPLCRGELATKADRVAAWLRNNPATAR</sequence>
<organism evidence="1 2">
    <name type="scientific">Opitutus terrae (strain DSM 11246 / JCM 15787 / PB90-1)</name>
    <dbReference type="NCBI Taxonomy" id="452637"/>
    <lineage>
        <taxon>Bacteria</taxon>
        <taxon>Pseudomonadati</taxon>
        <taxon>Verrucomicrobiota</taxon>
        <taxon>Opitutia</taxon>
        <taxon>Opitutales</taxon>
        <taxon>Opitutaceae</taxon>
        <taxon>Opitutus</taxon>
    </lineage>
</organism>
<gene>
    <name evidence="1" type="ordered locus">Oter_0971</name>
</gene>
<evidence type="ECO:0000313" key="2">
    <source>
        <dbReference type="Proteomes" id="UP000007013"/>
    </source>
</evidence>
<dbReference type="Proteomes" id="UP000007013">
    <property type="component" value="Chromosome"/>
</dbReference>
<evidence type="ECO:0008006" key="3">
    <source>
        <dbReference type="Google" id="ProtNLM"/>
    </source>
</evidence>
<dbReference type="EMBL" id="CP001032">
    <property type="protein sequence ID" value="ACB74259.1"/>
    <property type="molecule type" value="Genomic_DNA"/>
</dbReference>
<protein>
    <recommendedName>
        <fullName evidence="3">Zinc/iron-chelating domain-containing protein</fullName>
    </recommendedName>
</protein>
<dbReference type="KEGG" id="ote:Oter_0971"/>
<name>B1ZXN7_OPITP</name>
<reference evidence="1 2" key="1">
    <citation type="journal article" date="2011" name="J. Bacteriol.">
        <title>Genome sequence of the verrucomicrobium Opitutus terrae PB90-1, an abundant inhabitant of rice paddy soil ecosystems.</title>
        <authorList>
            <person name="van Passel M.W."/>
            <person name="Kant R."/>
            <person name="Palva A."/>
            <person name="Copeland A."/>
            <person name="Lucas S."/>
            <person name="Lapidus A."/>
            <person name="Glavina del Rio T."/>
            <person name="Pitluck S."/>
            <person name="Goltsman E."/>
            <person name="Clum A."/>
            <person name="Sun H."/>
            <person name="Schmutz J."/>
            <person name="Larimer F.W."/>
            <person name="Land M.L."/>
            <person name="Hauser L."/>
            <person name="Kyrpides N."/>
            <person name="Mikhailova N."/>
            <person name="Richardson P.P."/>
            <person name="Janssen P.H."/>
            <person name="de Vos W.M."/>
            <person name="Smidt H."/>
        </authorList>
    </citation>
    <scope>NUCLEOTIDE SEQUENCE [LARGE SCALE GENOMIC DNA]</scope>
    <source>
        <strain evidence="2">DSM 11246 / JCM 15787 / PB90-1</strain>
    </source>
</reference>
<dbReference type="HOGENOM" id="CLU_2303047_0_0_0"/>
<dbReference type="STRING" id="452637.Oter_0971"/>
<evidence type="ECO:0000313" key="1">
    <source>
        <dbReference type="EMBL" id="ACB74259.1"/>
    </source>
</evidence>
<proteinExistence type="predicted"/>
<accession>B1ZXN7</accession>
<keyword evidence="2" id="KW-1185">Reference proteome</keyword>
<dbReference type="AlphaFoldDB" id="B1ZXN7"/>
<dbReference type="eggNOG" id="ENOG502ZG67">
    <property type="taxonomic scope" value="Bacteria"/>
</dbReference>